<reference evidence="1 2" key="1">
    <citation type="submission" date="2020-10" db="EMBL/GenBank/DDBJ databases">
        <title>Genome sequences of Pseudomonas isolates.</title>
        <authorList>
            <person name="Wessels L."/>
            <person name="Reich F."/>
            <person name="Hammerl J."/>
        </authorList>
    </citation>
    <scope>NUCLEOTIDE SEQUENCE [LARGE SCALE GENOMIC DNA]</scope>
    <source>
        <strain evidence="1 2">20-MO00624-0</strain>
    </source>
</reference>
<organism evidence="1 2">
    <name type="scientific">Pseudomonas luteola</name>
    <dbReference type="NCBI Taxonomy" id="47886"/>
    <lineage>
        <taxon>Bacteria</taxon>
        <taxon>Pseudomonadati</taxon>
        <taxon>Pseudomonadota</taxon>
        <taxon>Gammaproteobacteria</taxon>
        <taxon>Pseudomonadales</taxon>
        <taxon>Pseudomonadaceae</taxon>
        <taxon>Pseudomonas</taxon>
    </lineage>
</organism>
<protein>
    <submittedName>
        <fullName evidence="1">Uncharacterized protein</fullName>
    </submittedName>
</protein>
<dbReference type="EMBL" id="JADMCD010000002">
    <property type="protein sequence ID" value="MBF8640443.1"/>
    <property type="molecule type" value="Genomic_DNA"/>
</dbReference>
<name>A0ABS0FJC4_PSELU</name>
<gene>
    <name evidence="1" type="ORF">IRZ65_07095</name>
</gene>
<proteinExistence type="predicted"/>
<accession>A0ABS0FJC4</accession>
<keyword evidence="2" id="KW-1185">Reference proteome</keyword>
<sequence>MSYATIYSCRKSGQFYPAFNWAGRFGFVLEQTTTSISDLEIAPLSSNVVSIKPDSLEDQEQLEAQLSFLQKASLRLMHRNGTKATLLVLERWKTSDDEIQIVFTPGVVEALGSLEGRELLKAAMNAATA</sequence>
<dbReference type="RefSeq" id="WP_037029747.1">
    <property type="nucleotide sequence ID" value="NZ_CP069262.1"/>
</dbReference>
<dbReference type="Proteomes" id="UP000626180">
    <property type="component" value="Unassembled WGS sequence"/>
</dbReference>
<comment type="caution">
    <text evidence="1">The sequence shown here is derived from an EMBL/GenBank/DDBJ whole genome shotgun (WGS) entry which is preliminary data.</text>
</comment>
<evidence type="ECO:0000313" key="1">
    <source>
        <dbReference type="EMBL" id="MBF8640443.1"/>
    </source>
</evidence>
<evidence type="ECO:0000313" key="2">
    <source>
        <dbReference type="Proteomes" id="UP000626180"/>
    </source>
</evidence>